<dbReference type="Ensembl" id="ENSCAFT00030013415.1">
    <property type="protein sequence ID" value="ENSCAFP00030011715.1"/>
    <property type="gene ID" value="ENSCAFG00030007213.1"/>
</dbReference>
<evidence type="ECO:0000313" key="4">
    <source>
        <dbReference type="Ensembl" id="ENSCAFP00000048656.1"/>
    </source>
</evidence>
<dbReference type="GO" id="GO:0007034">
    <property type="term" value="P:vacuolar transport"/>
    <property type="evidence" value="ECO:0007669"/>
    <property type="project" value="InterPro"/>
</dbReference>
<reference evidence="5" key="3">
    <citation type="submission" date="2019-03" db="EMBL/GenBank/DDBJ databases">
        <authorList>
            <person name="Warren W.C."/>
            <person name="Johnson G.S."/>
        </authorList>
    </citation>
    <scope>NUCLEOTIDE SEQUENCE [LARGE SCALE GENOMIC DNA]</scope>
    <source>
        <strain evidence="5">Basenji</strain>
    </source>
</reference>
<name>A0A8C0SRE9_CANLF</name>
<accession>A0A8P0T1J5</accession>
<keyword evidence="2" id="KW-0175">Coiled coil</keyword>
<reference evidence="4 7" key="1">
    <citation type="journal article" date="2005" name="Nature">
        <title>Genome sequence, comparative analysis and haplotype structure of the domestic dog.</title>
        <authorList>
            <consortium name="Broad Sequencing Platform"/>
            <person name="Lindblad-Toh K."/>
            <person name="Wade C.M."/>
            <person name="Mikkelsen T.S."/>
            <person name="Karlsson E.K."/>
            <person name="Jaffe D.B."/>
            <person name="Kamal M."/>
            <person name="Clamp M."/>
            <person name="Chang J.L."/>
            <person name="Kulbokas E.J. III"/>
            <person name="Zody M.C."/>
            <person name="Mauceli E."/>
            <person name="Xie X."/>
            <person name="Breen M."/>
            <person name="Wayne R.K."/>
            <person name="Ostrander E.A."/>
            <person name="Ponting C.P."/>
            <person name="Galibert F."/>
            <person name="Smith D.R."/>
            <person name="DeJong P.J."/>
            <person name="Kirkness E."/>
            <person name="Alvarez P."/>
            <person name="Biagi T."/>
            <person name="Brockman W."/>
            <person name="Butler J."/>
            <person name="Chin C.W."/>
            <person name="Cook A."/>
            <person name="Cuff J."/>
            <person name="Daly M.J."/>
            <person name="DeCaprio D."/>
            <person name="Gnerre S."/>
            <person name="Grabherr M."/>
            <person name="Kellis M."/>
            <person name="Kleber M."/>
            <person name="Bardeleben C."/>
            <person name="Goodstadt L."/>
            <person name="Heger A."/>
            <person name="Hitte C."/>
            <person name="Kim L."/>
            <person name="Koepfli K.P."/>
            <person name="Parker H.G."/>
            <person name="Pollinger J.P."/>
            <person name="Searle S.M."/>
            <person name="Sutter N.B."/>
            <person name="Thomas R."/>
            <person name="Webber C."/>
            <person name="Baldwin J."/>
            <person name="Abebe A."/>
            <person name="Abouelleil A."/>
            <person name="Aftuck L."/>
            <person name="Ait-Zahra M."/>
            <person name="Aldredge T."/>
            <person name="Allen N."/>
            <person name="An P."/>
            <person name="Anderson S."/>
            <person name="Antoine C."/>
            <person name="Arachchi H."/>
            <person name="Aslam A."/>
            <person name="Ayotte L."/>
            <person name="Bachantsang P."/>
            <person name="Barry A."/>
            <person name="Bayul T."/>
            <person name="Benamara M."/>
            <person name="Berlin A."/>
            <person name="Bessette D."/>
            <person name="Blitshteyn B."/>
            <person name="Bloom T."/>
            <person name="Blye J."/>
            <person name="Boguslavskiy L."/>
            <person name="Bonnet C."/>
            <person name="Boukhgalter B."/>
            <person name="Brown A."/>
            <person name="Cahill P."/>
            <person name="Calixte N."/>
            <person name="Camarata J."/>
            <person name="Cheshatsang Y."/>
            <person name="Chu J."/>
            <person name="Citroen M."/>
            <person name="Collymore A."/>
            <person name="Cooke P."/>
            <person name="Dawoe T."/>
            <person name="Daza R."/>
            <person name="Decktor K."/>
            <person name="DeGray S."/>
            <person name="Dhargay N."/>
            <person name="Dooley K."/>
            <person name="Dooley K."/>
            <person name="Dorje P."/>
            <person name="Dorjee K."/>
            <person name="Dorris L."/>
            <person name="Duffey N."/>
            <person name="Dupes A."/>
            <person name="Egbiremolen O."/>
            <person name="Elong R."/>
            <person name="Falk J."/>
            <person name="Farina A."/>
            <person name="Faro S."/>
            <person name="Ferguson D."/>
            <person name="Ferreira P."/>
            <person name="Fisher S."/>
            <person name="FitzGerald M."/>
            <person name="Foley K."/>
            <person name="Foley C."/>
            <person name="Franke A."/>
            <person name="Friedrich D."/>
            <person name="Gage D."/>
            <person name="Garber M."/>
            <person name="Gearin G."/>
            <person name="Giannoukos G."/>
            <person name="Goode T."/>
            <person name="Goyette A."/>
            <person name="Graham J."/>
            <person name="Grandbois E."/>
            <person name="Gyaltsen K."/>
            <person name="Hafez N."/>
            <person name="Hagopian D."/>
            <person name="Hagos B."/>
            <person name="Hall J."/>
            <person name="Healy C."/>
            <person name="Hegarty R."/>
            <person name="Honan T."/>
            <person name="Horn A."/>
            <person name="Houde N."/>
            <person name="Hughes L."/>
            <person name="Hunnicutt L."/>
            <person name="Husby M."/>
            <person name="Jester B."/>
            <person name="Jones C."/>
            <person name="Kamat A."/>
            <person name="Kanga B."/>
            <person name="Kells C."/>
            <person name="Khazanovich D."/>
            <person name="Kieu A.C."/>
            <person name="Kisner P."/>
            <person name="Kumar M."/>
            <person name="Lance K."/>
            <person name="Landers T."/>
            <person name="Lara M."/>
            <person name="Lee W."/>
            <person name="Leger J.P."/>
            <person name="Lennon N."/>
            <person name="Leuper L."/>
            <person name="LeVine S."/>
            <person name="Liu J."/>
            <person name="Liu X."/>
            <person name="Lokyitsang Y."/>
            <person name="Lokyitsang T."/>
            <person name="Lui A."/>
            <person name="Macdonald J."/>
            <person name="Major J."/>
            <person name="Marabella R."/>
            <person name="Maru K."/>
            <person name="Matthews C."/>
            <person name="McDonough S."/>
            <person name="Mehta T."/>
            <person name="Meldrim J."/>
            <person name="Melnikov A."/>
            <person name="Meneus L."/>
            <person name="Mihalev A."/>
            <person name="Mihova T."/>
            <person name="Miller K."/>
            <person name="Mittelman R."/>
            <person name="Mlenga V."/>
            <person name="Mulrain L."/>
            <person name="Munson G."/>
            <person name="Navidi A."/>
            <person name="Naylor J."/>
            <person name="Nguyen T."/>
            <person name="Nguyen N."/>
            <person name="Nguyen C."/>
            <person name="Nguyen T."/>
            <person name="Nicol R."/>
            <person name="Norbu N."/>
            <person name="Norbu C."/>
            <person name="Novod N."/>
            <person name="Nyima T."/>
            <person name="Olandt P."/>
            <person name="O'Neill B."/>
            <person name="O'Neill K."/>
            <person name="Osman S."/>
            <person name="Oyono L."/>
            <person name="Patti C."/>
            <person name="Perrin D."/>
            <person name="Phunkhang P."/>
            <person name="Pierre F."/>
            <person name="Priest M."/>
            <person name="Rachupka A."/>
            <person name="Raghuraman S."/>
            <person name="Rameau R."/>
            <person name="Ray V."/>
            <person name="Raymond C."/>
            <person name="Rege F."/>
            <person name="Rise C."/>
            <person name="Rogers J."/>
            <person name="Rogov P."/>
            <person name="Sahalie J."/>
            <person name="Settipalli S."/>
            <person name="Sharpe T."/>
            <person name="Shea T."/>
            <person name="Sheehan M."/>
            <person name="Sherpa N."/>
            <person name="Shi J."/>
            <person name="Shih D."/>
            <person name="Sloan J."/>
            <person name="Smith C."/>
            <person name="Sparrow T."/>
            <person name="Stalker J."/>
            <person name="Stange-Thomann N."/>
            <person name="Stavropoulos S."/>
            <person name="Stone C."/>
            <person name="Stone S."/>
            <person name="Sykes S."/>
            <person name="Tchuinga P."/>
            <person name="Tenzing P."/>
            <person name="Tesfaye S."/>
            <person name="Thoulutsang D."/>
            <person name="Thoulutsang Y."/>
            <person name="Topham K."/>
            <person name="Topping I."/>
            <person name="Tsamla T."/>
            <person name="Vassiliev H."/>
            <person name="Venkataraman V."/>
            <person name="Vo A."/>
            <person name="Wangchuk T."/>
            <person name="Wangdi T."/>
            <person name="Weiand M."/>
            <person name="Wilkinson J."/>
            <person name="Wilson A."/>
            <person name="Yadav S."/>
            <person name="Yang S."/>
            <person name="Yang X."/>
            <person name="Young G."/>
            <person name="Yu Q."/>
            <person name="Zainoun J."/>
            <person name="Zembek L."/>
            <person name="Zimmer A."/>
            <person name="Lander E.S."/>
        </authorList>
    </citation>
    <scope>NUCLEOTIDE SEQUENCE [LARGE SCALE GENOMIC DNA]</scope>
    <source>
        <strain evidence="4">Boxer</strain>
    </source>
</reference>
<feature type="region of interest" description="Disordered" evidence="3">
    <location>
        <begin position="247"/>
        <end position="288"/>
    </location>
</feature>
<dbReference type="AlphaFoldDB" id="A0A8C0SRE9"/>
<evidence type="ECO:0000256" key="1">
    <source>
        <dbReference type="ARBA" id="ARBA00006190"/>
    </source>
</evidence>
<dbReference type="Gene3D" id="6.10.140.1230">
    <property type="match status" value="1"/>
</dbReference>
<feature type="coiled-coil region" evidence="2">
    <location>
        <begin position="90"/>
        <end position="117"/>
    </location>
</feature>
<organism evidence="6 8">
    <name type="scientific">Canis lupus familiaris</name>
    <name type="common">Dog</name>
    <name type="synonym">Canis familiaris</name>
    <dbReference type="NCBI Taxonomy" id="9615"/>
    <lineage>
        <taxon>Eukaryota</taxon>
        <taxon>Metazoa</taxon>
        <taxon>Chordata</taxon>
        <taxon>Craniata</taxon>
        <taxon>Vertebrata</taxon>
        <taxon>Euteleostomi</taxon>
        <taxon>Mammalia</taxon>
        <taxon>Eutheria</taxon>
        <taxon>Laurasiatheria</taxon>
        <taxon>Carnivora</taxon>
        <taxon>Caniformia</taxon>
        <taxon>Canidae</taxon>
        <taxon>Canis</taxon>
    </lineage>
</organism>
<protein>
    <submittedName>
        <fullName evidence="6">Charged multivesicular body protein 3</fullName>
    </submittedName>
</protein>
<dbReference type="Proteomes" id="UP000002254">
    <property type="component" value="Chromosome 17"/>
</dbReference>
<evidence type="ECO:0000256" key="2">
    <source>
        <dbReference type="SAM" id="Coils"/>
    </source>
</evidence>
<gene>
    <name evidence="4" type="primary">CHMP3</name>
</gene>
<dbReference type="PANTHER" id="PTHR10476">
    <property type="entry name" value="CHARGED MULTIVESICULAR BODY PROTEIN"/>
    <property type="match status" value="1"/>
</dbReference>
<reference evidence="6" key="4">
    <citation type="submission" date="2025-05" db="UniProtKB">
        <authorList>
            <consortium name="Ensembl"/>
        </authorList>
    </citation>
    <scope>IDENTIFICATION</scope>
</reference>
<dbReference type="Proteomes" id="UP000694429">
    <property type="component" value="Chromosome 17"/>
</dbReference>
<dbReference type="InterPro" id="IPR005024">
    <property type="entry name" value="Snf7_fam"/>
</dbReference>
<accession>A0A8C0SRE9</accession>
<evidence type="ECO:0000313" key="8">
    <source>
        <dbReference type="Proteomes" id="UP000694542"/>
    </source>
</evidence>
<evidence type="ECO:0000256" key="3">
    <source>
        <dbReference type="SAM" id="MobiDB-lite"/>
    </source>
</evidence>
<reference evidence="6" key="2">
    <citation type="submission" date="2018-10" db="EMBL/GenBank/DDBJ databases">
        <title>De novo assembly of a Great Dane genome.</title>
        <authorList>
            <person name="Kidd J.M."/>
            <person name="Pendleton A.L."/>
            <person name="Shen F."/>
            <person name="Emery S."/>
        </authorList>
    </citation>
    <scope>NUCLEOTIDE SEQUENCE [LARGE SCALE GENOMIC DNA]</scope>
    <source>
        <strain evidence="6">Great Dane</strain>
    </source>
</reference>
<proteinExistence type="inferred from homology"/>
<evidence type="ECO:0000313" key="7">
    <source>
        <dbReference type="Proteomes" id="UP000002254"/>
    </source>
</evidence>
<feature type="compositionally biased region" description="Acidic residues" evidence="3">
    <location>
        <begin position="267"/>
        <end position="276"/>
    </location>
</feature>
<sequence length="288" mass="32192">MIQVMGFTPSSNKWFSRKWRSACSELQACRHQRSWFSFFLQERGVSCGVQGFALLLLGQLLYLLEEGTGSASSRDTWRPLVEEVAHALPSHILAVEIEAQERDIQREEEKVKRSVKDAAKKGQKDVCVVLAKEMIRSRKAVSKLYASKAHMNSVLMGMKNQLAVLRVAGSLQKSTEVMKAMQSLVKIPEIQATMRELSKEMMKAGIIEEMLEDTFESMDDQEEMEEAAEMEIDKILFEITAGALGKAPSKVTDALPEPEPSGAMAASEDEEEEEALEAMQSRLATLRS</sequence>
<dbReference type="Ensembl" id="ENSCAFT00040029433.1">
    <property type="protein sequence ID" value="ENSCAFP00040025569.1"/>
    <property type="gene ID" value="ENSCAFG00040015946.1"/>
</dbReference>
<evidence type="ECO:0000313" key="6">
    <source>
        <dbReference type="Ensembl" id="ENSCAFP00040025569.1"/>
    </source>
</evidence>
<comment type="similarity">
    <text evidence="1">Belongs to the SNF7 family.</text>
</comment>
<dbReference type="Ensembl" id="ENSCAFT00000061039.2">
    <property type="protein sequence ID" value="ENSCAFP00000048656.1"/>
    <property type="gene ID" value="ENSCAFG00000007479.5"/>
</dbReference>
<dbReference type="Proteomes" id="UP000694542">
    <property type="component" value="Chromosome 17"/>
</dbReference>
<dbReference type="Pfam" id="PF03357">
    <property type="entry name" value="Snf7"/>
    <property type="match status" value="1"/>
</dbReference>
<evidence type="ECO:0000313" key="5">
    <source>
        <dbReference type="Ensembl" id="ENSCAFP00030011715.1"/>
    </source>
</evidence>